<dbReference type="RefSeq" id="WP_132209498.1">
    <property type="nucleotide sequence ID" value="NZ_SLWN01000004.1"/>
</dbReference>
<dbReference type="InterPro" id="IPR018691">
    <property type="entry name" value="DUF2188"/>
</dbReference>
<sequence length="80" mass="9127">MPRHLEAPLSEVDAAVETYYRDGSWHTRRGDCTRPFASGTRRDRLITVGVEVARWNGLRHIIRDTDGTIVEVNLYITSPC</sequence>
<comment type="caution">
    <text evidence="1">The sequence shown here is derived from an EMBL/GenBank/DDBJ whole genome shotgun (WGS) entry which is preliminary data.</text>
</comment>
<protein>
    <submittedName>
        <fullName evidence="1">Uncharacterized protein</fullName>
    </submittedName>
</protein>
<name>A0A4R2HNE1_9ACTN</name>
<dbReference type="OrthoDB" id="5194813at2"/>
<evidence type="ECO:0000313" key="2">
    <source>
        <dbReference type="Proteomes" id="UP000294508"/>
    </source>
</evidence>
<dbReference type="Pfam" id="PF09954">
    <property type="entry name" value="DUF2188"/>
    <property type="match status" value="1"/>
</dbReference>
<gene>
    <name evidence="1" type="ORF">EV652_104347</name>
</gene>
<reference evidence="1 2" key="1">
    <citation type="journal article" date="2015" name="Stand. Genomic Sci.">
        <title>Genomic Encyclopedia of Bacterial and Archaeal Type Strains, Phase III: the genomes of soil and plant-associated and newly described type strains.</title>
        <authorList>
            <person name="Whitman W.B."/>
            <person name="Woyke T."/>
            <person name="Klenk H.P."/>
            <person name="Zhou Y."/>
            <person name="Lilburn T.G."/>
            <person name="Beck B.J."/>
            <person name="De Vos P."/>
            <person name="Vandamme P."/>
            <person name="Eisen J.A."/>
            <person name="Garrity G."/>
            <person name="Hugenholtz P."/>
            <person name="Kyrpides N.C."/>
        </authorList>
    </citation>
    <scope>NUCLEOTIDE SEQUENCE [LARGE SCALE GENOMIC DNA]</scope>
    <source>
        <strain evidence="1 2">VKM Ac-2572</strain>
    </source>
</reference>
<accession>A0A4R2HNE1</accession>
<evidence type="ECO:0000313" key="1">
    <source>
        <dbReference type="EMBL" id="TCO32741.1"/>
    </source>
</evidence>
<dbReference type="AlphaFoldDB" id="A0A4R2HNE1"/>
<keyword evidence="2" id="KW-1185">Reference proteome</keyword>
<organism evidence="1 2">
    <name type="scientific">Kribbella steppae</name>
    <dbReference type="NCBI Taxonomy" id="2512223"/>
    <lineage>
        <taxon>Bacteria</taxon>
        <taxon>Bacillati</taxon>
        <taxon>Actinomycetota</taxon>
        <taxon>Actinomycetes</taxon>
        <taxon>Propionibacteriales</taxon>
        <taxon>Kribbellaceae</taxon>
        <taxon>Kribbella</taxon>
    </lineage>
</organism>
<proteinExistence type="predicted"/>
<dbReference type="EMBL" id="SLWN01000004">
    <property type="protein sequence ID" value="TCO32741.1"/>
    <property type="molecule type" value="Genomic_DNA"/>
</dbReference>
<dbReference type="Proteomes" id="UP000294508">
    <property type="component" value="Unassembled WGS sequence"/>
</dbReference>